<dbReference type="Proteomes" id="UP000653056">
    <property type="component" value="Unassembled WGS sequence"/>
</dbReference>
<name>A0ABQ2Z8R0_9GAMM</name>
<dbReference type="EMBL" id="BMXS01000023">
    <property type="protein sequence ID" value="GGY04922.1"/>
    <property type="molecule type" value="Genomic_DNA"/>
</dbReference>
<sequence>MLDRGELVDTRGEQQEATIAMPAPASRYAHDSAMTAKSAVMTTTRSRLITASSVASTGTVFTFRPIMFTEFGI</sequence>
<accession>A0ABQ2Z8R0</accession>
<protein>
    <submittedName>
        <fullName evidence="1">Uncharacterized protein</fullName>
    </submittedName>
</protein>
<evidence type="ECO:0000313" key="2">
    <source>
        <dbReference type="Proteomes" id="UP000653056"/>
    </source>
</evidence>
<gene>
    <name evidence="1" type="ORF">GCM10007160_35750</name>
</gene>
<comment type="caution">
    <text evidence="1">The sequence shown here is derived from an EMBL/GenBank/DDBJ whole genome shotgun (WGS) entry which is preliminary data.</text>
</comment>
<organism evidence="1 2">
    <name type="scientific">Litchfieldella qijiaojingensis</name>
    <dbReference type="NCBI Taxonomy" id="980347"/>
    <lineage>
        <taxon>Bacteria</taxon>
        <taxon>Pseudomonadati</taxon>
        <taxon>Pseudomonadota</taxon>
        <taxon>Gammaproteobacteria</taxon>
        <taxon>Oceanospirillales</taxon>
        <taxon>Halomonadaceae</taxon>
        <taxon>Litchfieldella</taxon>
    </lineage>
</organism>
<reference evidence="2" key="1">
    <citation type="journal article" date="2019" name="Int. J. Syst. Evol. Microbiol.">
        <title>The Global Catalogue of Microorganisms (GCM) 10K type strain sequencing project: providing services to taxonomists for standard genome sequencing and annotation.</title>
        <authorList>
            <consortium name="The Broad Institute Genomics Platform"/>
            <consortium name="The Broad Institute Genome Sequencing Center for Infectious Disease"/>
            <person name="Wu L."/>
            <person name="Ma J."/>
        </authorList>
    </citation>
    <scope>NUCLEOTIDE SEQUENCE [LARGE SCALE GENOMIC DNA]</scope>
    <source>
        <strain evidence="2">KCTC 22228</strain>
    </source>
</reference>
<proteinExistence type="predicted"/>
<dbReference type="RefSeq" id="WP_189471674.1">
    <property type="nucleotide sequence ID" value="NZ_BMXS01000023.1"/>
</dbReference>
<evidence type="ECO:0000313" key="1">
    <source>
        <dbReference type="EMBL" id="GGY04922.1"/>
    </source>
</evidence>
<keyword evidence="2" id="KW-1185">Reference proteome</keyword>